<sequence>MLFFLHNYRNKNNIPFQDENPFQDISKKENFSDLIIEDRFPSRQTIDSCICNGLMDTEPGGLNGNKLSFLTNLALIGGTMMSVLVLDDMPVNIAFQSALSNVIAAEHPELCFGVRFHIIDDVSCYELR</sequence>
<reference evidence="1" key="1">
    <citation type="submission" date="2020-08" db="EMBL/GenBank/DDBJ databases">
        <title>Multicomponent nature underlies the extraordinary mechanical properties of spider dragline silk.</title>
        <authorList>
            <person name="Kono N."/>
            <person name="Nakamura H."/>
            <person name="Mori M."/>
            <person name="Yoshida Y."/>
            <person name="Ohtoshi R."/>
            <person name="Malay A.D."/>
            <person name="Moran D.A.P."/>
            <person name="Tomita M."/>
            <person name="Numata K."/>
            <person name="Arakawa K."/>
        </authorList>
    </citation>
    <scope>NUCLEOTIDE SEQUENCE</scope>
</reference>
<evidence type="ECO:0000313" key="1">
    <source>
        <dbReference type="EMBL" id="GFY02762.1"/>
    </source>
</evidence>
<gene>
    <name evidence="1" type="ORF">TNCV_3506421</name>
</gene>
<dbReference type="AlphaFoldDB" id="A0A8X6RVV1"/>
<keyword evidence="2" id="KW-1185">Reference proteome</keyword>
<dbReference type="EMBL" id="BMAU01021233">
    <property type="protein sequence ID" value="GFY02762.1"/>
    <property type="molecule type" value="Genomic_DNA"/>
</dbReference>
<evidence type="ECO:0000313" key="2">
    <source>
        <dbReference type="Proteomes" id="UP000887159"/>
    </source>
</evidence>
<accession>A0A8X6RVV1</accession>
<proteinExistence type="predicted"/>
<comment type="caution">
    <text evidence="1">The sequence shown here is derived from an EMBL/GenBank/DDBJ whole genome shotgun (WGS) entry which is preliminary data.</text>
</comment>
<protein>
    <submittedName>
        <fullName evidence="1">Uncharacterized protein</fullName>
    </submittedName>
</protein>
<dbReference type="Proteomes" id="UP000887159">
    <property type="component" value="Unassembled WGS sequence"/>
</dbReference>
<organism evidence="1 2">
    <name type="scientific">Trichonephila clavipes</name>
    <name type="common">Golden silk orbweaver</name>
    <name type="synonym">Nephila clavipes</name>
    <dbReference type="NCBI Taxonomy" id="2585209"/>
    <lineage>
        <taxon>Eukaryota</taxon>
        <taxon>Metazoa</taxon>
        <taxon>Ecdysozoa</taxon>
        <taxon>Arthropoda</taxon>
        <taxon>Chelicerata</taxon>
        <taxon>Arachnida</taxon>
        <taxon>Araneae</taxon>
        <taxon>Araneomorphae</taxon>
        <taxon>Entelegynae</taxon>
        <taxon>Araneoidea</taxon>
        <taxon>Nephilidae</taxon>
        <taxon>Trichonephila</taxon>
    </lineage>
</organism>
<name>A0A8X6RVV1_TRICX</name>